<dbReference type="Gene3D" id="1.25.10.10">
    <property type="entry name" value="Leucine-rich Repeat Variant"/>
    <property type="match status" value="1"/>
</dbReference>
<dbReference type="AlphaFoldDB" id="A0A0H2RVG9"/>
<keyword evidence="4 6" id="KW-0653">Protein transport</keyword>
<dbReference type="GO" id="GO:0006886">
    <property type="term" value="P:intracellular protein transport"/>
    <property type="evidence" value="ECO:0007669"/>
    <property type="project" value="InterPro"/>
</dbReference>
<accession>A0A0H2RVG9</accession>
<dbReference type="InterPro" id="IPR002553">
    <property type="entry name" value="Clathrin/coatomer_adapt-like_N"/>
</dbReference>
<dbReference type="GO" id="GO:0016192">
    <property type="term" value="P:vesicle-mediated transport"/>
    <property type="evidence" value="ECO:0007669"/>
    <property type="project" value="InterPro"/>
</dbReference>
<protein>
    <recommendedName>
        <fullName evidence="6">AP complex subunit beta</fullName>
    </recommendedName>
</protein>
<dbReference type="OrthoDB" id="10254310at2759"/>
<evidence type="ECO:0000256" key="4">
    <source>
        <dbReference type="ARBA" id="ARBA00022927"/>
    </source>
</evidence>
<sequence>MNFSRAAPRKGENFELRADLNSEYRDKRKDAIKRVIANMTVGKDVSGLFPDVLKNMQTDDLEQKKLVYLYLMNYAKSQPELVILAVNTFVKDTDDPNPLVRALAIRTMGCLRAEKIIDYLCDPLQKCLRDENPYVRKTAALCVAKLYDLKPELVMDNGFLEQLQEMVSDSNPMVVANAVTALTDIHVSASSLPPSPETEKAFFVITQTTLQKLLIALNECSEWGRVAILTALARYKAQDDQESEHICERVIPQFQHVNGSVVLAAMKVVMIHMRNVHREDIVKQFTRKMAPPLVTLLASPPEVQWVALRNINLLLQKRNDVLSNEMRVFFCKYNDPLYVKVEKLDIMVRLAGDSNVDALLSELKEYASEVDVDFVRKAVKAIGQTAIKIESAAERCVNVLLDLISTRVSYVVQEAVVVMKDIFRKYPSTYEGVIPTLCANLDELDEPEAKASLIWIIGEYASKIDNAGELLGTFVDTFVEESYPVQLQTLTAVVKLYMKKPDSAQAIVQRVLNIATKDCDSPDVRDRAFIYWRLLSADPAAAKSVILAHRPPISLARTTVSAALLDELISEISTLASVYHKPPETFIGRGRIGAEDVQRLAAEQEDEGMTRKALQTVAAGQQAENLLDFDDTPADEGRASGLAATTFTSTPAAANLLAGTSANPLDDLVSIFGGSGLNDTRGGASNVNGSPFPGGVMSPVAPASAASPVPSFSPGVTSPTQQKPQEDLLGLF</sequence>
<feature type="domain" description="Clathrin/coatomer adaptor adaptin-like N-terminal" evidence="8">
    <location>
        <begin position="10"/>
        <end position="537"/>
    </location>
</feature>
<evidence type="ECO:0000256" key="5">
    <source>
        <dbReference type="ARBA" id="ARBA00023136"/>
    </source>
</evidence>
<evidence type="ECO:0000313" key="10">
    <source>
        <dbReference type="Proteomes" id="UP000053477"/>
    </source>
</evidence>
<comment type="similarity">
    <text evidence="2 6">Belongs to the adaptor complexes large subunit family.</text>
</comment>
<dbReference type="FunCoup" id="A0A0H2RVG9">
    <property type="interactions" value="510"/>
</dbReference>
<comment type="function">
    <text evidence="6">Adaptins are components of the adaptor complexes which link clathrin to receptors in coated vesicles. Clathrin-associated protein complexes are believed to interact with the cytoplasmic tails of membrane proteins, leading to their selection and concentration.</text>
</comment>
<evidence type="ECO:0000256" key="3">
    <source>
        <dbReference type="ARBA" id="ARBA00022448"/>
    </source>
</evidence>
<dbReference type="Pfam" id="PF01602">
    <property type="entry name" value="Adaptin_N"/>
    <property type="match status" value="1"/>
</dbReference>
<keyword evidence="5 6" id="KW-0472">Membrane</keyword>
<evidence type="ECO:0000256" key="2">
    <source>
        <dbReference type="ARBA" id="ARBA00006613"/>
    </source>
</evidence>
<dbReference type="Proteomes" id="UP000053477">
    <property type="component" value="Unassembled WGS sequence"/>
</dbReference>
<dbReference type="GO" id="GO:0030276">
    <property type="term" value="F:clathrin binding"/>
    <property type="evidence" value="ECO:0007669"/>
    <property type="project" value="InterPro"/>
</dbReference>
<dbReference type="InterPro" id="IPR011989">
    <property type="entry name" value="ARM-like"/>
</dbReference>
<dbReference type="SUPFAM" id="SSF48371">
    <property type="entry name" value="ARM repeat"/>
    <property type="match status" value="1"/>
</dbReference>
<dbReference type="FunFam" id="1.25.10.10:FF:000058">
    <property type="entry name" value="AP complex subunit beta"/>
    <property type="match status" value="1"/>
</dbReference>
<keyword evidence="10" id="KW-1185">Reference proteome</keyword>
<organism evidence="9 10">
    <name type="scientific">Schizopora paradoxa</name>
    <dbReference type="NCBI Taxonomy" id="27342"/>
    <lineage>
        <taxon>Eukaryota</taxon>
        <taxon>Fungi</taxon>
        <taxon>Dikarya</taxon>
        <taxon>Basidiomycota</taxon>
        <taxon>Agaricomycotina</taxon>
        <taxon>Agaricomycetes</taxon>
        <taxon>Hymenochaetales</taxon>
        <taxon>Schizoporaceae</taxon>
        <taxon>Schizopora</taxon>
    </lineage>
</organism>
<dbReference type="PIRSF" id="PIRSF002291">
    <property type="entry name" value="AP_complex_beta"/>
    <property type="match status" value="1"/>
</dbReference>
<dbReference type="InParanoid" id="A0A0H2RVG9"/>
<evidence type="ECO:0000256" key="1">
    <source>
        <dbReference type="ARBA" id="ARBA00004308"/>
    </source>
</evidence>
<dbReference type="GO" id="GO:0012505">
    <property type="term" value="C:endomembrane system"/>
    <property type="evidence" value="ECO:0007669"/>
    <property type="project" value="UniProtKB-SubCell"/>
</dbReference>
<feature type="compositionally biased region" description="Low complexity" evidence="7">
    <location>
        <begin position="698"/>
        <end position="714"/>
    </location>
</feature>
<evidence type="ECO:0000259" key="8">
    <source>
        <dbReference type="Pfam" id="PF01602"/>
    </source>
</evidence>
<dbReference type="InterPro" id="IPR016342">
    <property type="entry name" value="AP_complex_bsu_1_2_4"/>
</dbReference>
<proteinExistence type="inferred from homology"/>
<dbReference type="STRING" id="27342.A0A0H2RVG9"/>
<dbReference type="InterPro" id="IPR016024">
    <property type="entry name" value="ARM-type_fold"/>
</dbReference>
<comment type="subcellular location">
    <subcellularLocation>
        <location evidence="1">Endomembrane system</location>
    </subcellularLocation>
</comment>
<evidence type="ECO:0000256" key="7">
    <source>
        <dbReference type="SAM" id="MobiDB-lite"/>
    </source>
</evidence>
<dbReference type="PANTHER" id="PTHR11134">
    <property type="entry name" value="ADAPTOR COMPLEX SUBUNIT BETA FAMILY MEMBER"/>
    <property type="match status" value="1"/>
</dbReference>
<reference evidence="9 10" key="1">
    <citation type="submission" date="2015-04" db="EMBL/GenBank/DDBJ databases">
        <title>Complete genome sequence of Schizopora paradoxa KUC8140, a cosmopolitan wood degrader in East Asia.</title>
        <authorList>
            <consortium name="DOE Joint Genome Institute"/>
            <person name="Min B."/>
            <person name="Park H."/>
            <person name="Jang Y."/>
            <person name="Kim J.-J."/>
            <person name="Kim K.H."/>
            <person name="Pangilinan J."/>
            <person name="Lipzen A."/>
            <person name="Riley R."/>
            <person name="Grigoriev I.V."/>
            <person name="Spatafora J.W."/>
            <person name="Choi I.-G."/>
        </authorList>
    </citation>
    <scope>NUCLEOTIDE SEQUENCE [LARGE SCALE GENOMIC DNA]</scope>
    <source>
        <strain evidence="9 10">KUC8140</strain>
    </source>
</reference>
<name>A0A0H2RVG9_9AGAM</name>
<gene>
    <name evidence="9" type="ORF">SCHPADRAFT_914387</name>
</gene>
<dbReference type="EMBL" id="KQ085927">
    <property type="protein sequence ID" value="KLO15607.1"/>
    <property type="molecule type" value="Genomic_DNA"/>
</dbReference>
<evidence type="ECO:0000256" key="6">
    <source>
        <dbReference type="PIRNR" id="PIRNR002291"/>
    </source>
</evidence>
<keyword evidence="3 6" id="KW-0813">Transport</keyword>
<feature type="region of interest" description="Disordered" evidence="7">
    <location>
        <begin position="696"/>
        <end position="732"/>
    </location>
</feature>
<dbReference type="GO" id="GO:0030117">
    <property type="term" value="C:membrane coat"/>
    <property type="evidence" value="ECO:0007669"/>
    <property type="project" value="InterPro"/>
</dbReference>
<evidence type="ECO:0000313" key="9">
    <source>
        <dbReference type="EMBL" id="KLO15607.1"/>
    </source>
</evidence>
<dbReference type="InterPro" id="IPR026739">
    <property type="entry name" value="AP_beta"/>
</dbReference>